<keyword evidence="4" id="KW-0472">Membrane</keyword>
<keyword evidence="3" id="KW-0407">Ion channel</keyword>
<dbReference type="Proteomes" id="UP001176940">
    <property type="component" value="Unassembled WGS sequence"/>
</dbReference>
<keyword evidence="2" id="KW-0406">Ion transport</keyword>
<dbReference type="PANTHER" id="PTHR10117">
    <property type="entry name" value="TRANSIENT RECEPTOR POTENTIAL CHANNEL"/>
    <property type="match status" value="1"/>
</dbReference>
<feature type="domain" description="Tc1-like transposase DDE" evidence="5">
    <location>
        <begin position="21"/>
        <end position="99"/>
    </location>
</feature>
<comment type="caution">
    <text evidence="6">The sequence shown here is derived from an EMBL/GenBank/DDBJ whole genome shotgun (WGS) entry which is preliminary data.</text>
</comment>
<dbReference type="Gene3D" id="3.30.420.10">
    <property type="entry name" value="Ribonuclease H-like superfamily/Ribonuclease H"/>
    <property type="match status" value="1"/>
</dbReference>
<proteinExistence type="predicted"/>
<keyword evidence="1" id="KW-0813">Transport</keyword>
<dbReference type="EMBL" id="CAUEEQ010006019">
    <property type="protein sequence ID" value="CAJ0929651.1"/>
    <property type="molecule type" value="Genomic_DNA"/>
</dbReference>
<keyword evidence="7" id="KW-1185">Reference proteome</keyword>
<protein>
    <recommendedName>
        <fullName evidence="5">Tc1-like transposase DDE domain-containing protein</fullName>
    </recommendedName>
</protein>
<reference evidence="6" key="1">
    <citation type="submission" date="2023-07" db="EMBL/GenBank/DDBJ databases">
        <authorList>
            <person name="Stuckert A."/>
        </authorList>
    </citation>
    <scope>NUCLEOTIDE SEQUENCE</scope>
</reference>
<dbReference type="InterPro" id="IPR038717">
    <property type="entry name" value="Tc1-like_DDE_dom"/>
</dbReference>
<feature type="transmembrane region" description="Helical" evidence="4">
    <location>
        <begin position="180"/>
        <end position="200"/>
    </location>
</feature>
<evidence type="ECO:0000256" key="2">
    <source>
        <dbReference type="ARBA" id="ARBA00023065"/>
    </source>
</evidence>
<dbReference type="InterPro" id="IPR036397">
    <property type="entry name" value="RNaseH_sf"/>
</dbReference>
<keyword evidence="4" id="KW-0812">Transmembrane</keyword>
<evidence type="ECO:0000256" key="1">
    <source>
        <dbReference type="ARBA" id="ARBA00022448"/>
    </source>
</evidence>
<dbReference type="InterPro" id="IPR002153">
    <property type="entry name" value="TRPC_channel"/>
</dbReference>
<evidence type="ECO:0000313" key="7">
    <source>
        <dbReference type="Proteomes" id="UP001176940"/>
    </source>
</evidence>
<organism evidence="6 7">
    <name type="scientific">Ranitomeya imitator</name>
    <name type="common">mimic poison frog</name>
    <dbReference type="NCBI Taxonomy" id="111125"/>
    <lineage>
        <taxon>Eukaryota</taxon>
        <taxon>Metazoa</taxon>
        <taxon>Chordata</taxon>
        <taxon>Craniata</taxon>
        <taxon>Vertebrata</taxon>
        <taxon>Euteleostomi</taxon>
        <taxon>Amphibia</taxon>
        <taxon>Batrachia</taxon>
        <taxon>Anura</taxon>
        <taxon>Neobatrachia</taxon>
        <taxon>Hyloidea</taxon>
        <taxon>Dendrobatidae</taxon>
        <taxon>Dendrobatinae</taxon>
        <taxon>Ranitomeya</taxon>
    </lineage>
</organism>
<dbReference type="PANTHER" id="PTHR10117:SF7">
    <property type="entry name" value="SHORT TRANSIENT RECEPTOR POTENTIAL CHANNEL 6"/>
    <property type="match status" value="1"/>
</dbReference>
<feature type="transmembrane region" description="Helical" evidence="4">
    <location>
        <begin position="263"/>
        <end position="283"/>
    </location>
</feature>
<name>A0ABN9L271_9NEOB</name>
<evidence type="ECO:0000259" key="5">
    <source>
        <dbReference type="Pfam" id="PF13358"/>
    </source>
</evidence>
<sequence length="284" mass="31843">MAWGGISLEDRTALHVLAIGSLTAIRYRDEVLRPLVRPYAGAIGPGFLLMQDNARPHVAGVCQQFLQDEGNEAMDWPAHSPDLNLIEHIWDIISRSIYQRHVAPQTVQNTEEVEAILNGDVDTTHSSGEVSGRPSLCRLKLAIKYEVKKFVAHPNCQQQLLSIWYENLSGLRQQTTAVKFLVVLAVAVGLPFLAMVYWVAPCSKLGKIMRGPFMKFVAHAASFTIFLGLLVLNAADRFEGTKILPNESITDNAKQIFRMKTSCFSWMELLIISWVIDVLYINYT</sequence>
<dbReference type="Pfam" id="PF13358">
    <property type="entry name" value="DDE_3"/>
    <property type="match status" value="1"/>
</dbReference>
<accession>A0ABN9L271</accession>
<evidence type="ECO:0000256" key="4">
    <source>
        <dbReference type="SAM" id="Phobius"/>
    </source>
</evidence>
<feature type="transmembrane region" description="Helical" evidence="4">
    <location>
        <begin position="212"/>
        <end position="232"/>
    </location>
</feature>
<evidence type="ECO:0000313" key="6">
    <source>
        <dbReference type="EMBL" id="CAJ0929651.1"/>
    </source>
</evidence>
<evidence type="ECO:0000256" key="3">
    <source>
        <dbReference type="ARBA" id="ARBA00023303"/>
    </source>
</evidence>
<gene>
    <name evidence="6" type="ORF">RIMI_LOCUS3892613</name>
</gene>
<keyword evidence="4" id="KW-1133">Transmembrane helix</keyword>